<dbReference type="InterPro" id="IPR000998">
    <property type="entry name" value="MAM_dom"/>
</dbReference>
<feature type="chain" id="PRO_5025396310" description="MAM domain-containing protein" evidence="1">
    <location>
        <begin position="21"/>
        <end position="241"/>
    </location>
</feature>
<evidence type="ECO:0000313" key="4">
    <source>
        <dbReference type="Proteomes" id="UP000438429"/>
    </source>
</evidence>
<comment type="caution">
    <text evidence="3">The sequence shown here is derived from an EMBL/GenBank/DDBJ whole genome shotgun (WGS) entry which is preliminary data.</text>
</comment>
<sequence>MDTLLRECLGLLLLLSAGCAQMPTGAIGSVHRFGNSPMADSASPSVSESFPILLPDVDLLWSRIRRPVEALSGNTLAAIRGNYRPFMENVYGKVVIKAPVPRCAADRPFSFAAVQAEVRTSSVRFSLDSEMPTQGSCTFDEGFTQCDYQQDPYDDFDWTHINTQDVPYVSPDLPHGNDRLLSSFLCPPLIEKAFSSASSRHLLAVGESAFSTVFYAFILIFRPILEGDTTSLHQIVSEKVS</sequence>
<evidence type="ECO:0000256" key="1">
    <source>
        <dbReference type="SAM" id="SignalP"/>
    </source>
</evidence>
<dbReference type="AlphaFoldDB" id="A0A6A4RMH9"/>
<dbReference type="PROSITE" id="PS51257">
    <property type="entry name" value="PROKAR_LIPOPROTEIN"/>
    <property type="match status" value="1"/>
</dbReference>
<dbReference type="Proteomes" id="UP000438429">
    <property type="component" value="Unassembled WGS sequence"/>
</dbReference>
<organism evidence="3 4">
    <name type="scientific">Scophthalmus maximus</name>
    <name type="common">Turbot</name>
    <name type="synonym">Psetta maxima</name>
    <dbReference type="NCBI Taxonomy" id="52904"/>
    <lineage>
        <taxon>Eukaryota</taxon>
        <taxon>Metazoa</taxon>
        <taxon>Chordata</taxon>
        <taxon>Craniata</taxon>
        <taxon>Vertebrata</taxon>
        <taxon>Euteleostomi</taxon>
        <taxon>Actinopterygii</taxon>
        <taxon>Neopterygii</taxon>
        <taxon>Teleostei</taxon>
        <taxon>Neoteleostei</taxon>
        <taxon>Acanthomorphata</taxon>
        <taxon>Carangaria</taxon>
        <taxon>Pleuronectiformes</taxon>
        <taxon>Pleuronectoidei</taxon>
        <taxon>Scophthalmidae</taxon>
        <taxon>Scophthalmus</taxon>
    </lineage>
</organism>
<evidence type="ECO:0000259" key="2">
    <source>
        <dbReference type="PROSITE" id="PS50060"/>
    </source>
</evidence>
<feature type="signal peptide" evidence="1">
    <location>
        <begin position="1"/>
        <end position="20"/>
    </location>
</feature>
<accession>A0A6A4RMH9</accession>
<keyword evidence="1" id="KW-0732">Signal</keyword>
<name>A0A6A4RMH9_SCOMX</name>
<gene>
    <name evidence="3" type="ORF">F2P81_024356</name>
</gene>
<evidence type="ECO:0000313" key="3">
    <source>
        <dbReference type="EMBL" id="KAF0023726.1"/>
    </source>
</evidence>
<protein>
    <recommendedName>
        <fullName evidence="2">MAM domain-containing protein</fullName>
    </recommendedName>
</protein>
<dbReference type="GO" id="GO:0016020">
    <property type="term" value="C:membrane"/>
    <property type="evidence" value="ECO:0007669"/>
    <property type="project" value="InterPro"/>
</dbReference>
<dbReference type="SUPFAM" id="SSF49899">
    <property type="entry name" value="Concanavalin A-like lectins/glucanases"/>
    <property type="match status" value="1"/>
</dbReference>
<proteinExistence type="predicted"/>
<reference evidence="3 4" key="1">
    <citation type="submission" date="2019-06" db="EMBL/GenBank/DDBJ databases">
        <title>Draft genomes of female and male turbot (Scophthalmus maximus).</title>
        <authorList>
            <person name="Xu H."/>
            <person name="Xu X.-W."/>
            <person name="Shao C."/>
            <person name="Chen S."/>
        </authorList>
    </citation>
    <scope>NUCLEOTIDE SEQUENCE [LARGE SCALE GENOMIC DNA]</scope>
    <source>
        <strain evidence="3">Ysfricsl-2016a</strain>
        <tissue evidence="3">Blood</tissue>
    </source>
</reference>
<feature type="domain" description="MAM" evidence="2">
    <location>
        <begin position="135"/>
        <end position="185"/>
    </location>
</feature>
<dbReference type="InterPro" id="IPR013320">
    <property type="entry name" value="ConA-like_dom_sf"/>
</dbReference>
<dbReference type="EMBL" id="VEVO01000022">
    <property type="protein sequence ID" value="KAF0023726.1"/>
    <property type="molecule type" value="Genomic_DNA"/>
</dbReference>
<dbReference type="PROSITE" id="PS50060">
    <property type="entry name" value="MAM_2"/>
    <property type="match status" value="1"/>
</dbReference>